<comment type="similarity">
    <text evidence="2 9">Belongs to the SLC41A transporter family.</text>
</comment>
<keyword evidence="6 9" id="KW-1133">Transmembrane helix</keyword>
<feature type="transmembrane region" description="Helical" evidence="9">
    <location>
        <begin position="319"/>
        <end position="337"/>
    </location>
</feature>
<reference evidence="11 12" key="1">
    <citation type="submission" date="2013-07" db="EMBL/GenBank/DDBJ databases">
        <authorList>
            <person name="Weinstock G."/>
            <person name="Sodergren E."/>
            <person name="Wylie T."/>
            <person name="Fulton L."/>
            <person name="Fulton R."/>
            <person name="Fronick C."/>
            <person name="O'Laughlin M."/>
            <person name="Godfrey J."/>
            <person name="Miner T."/>
            <person name="Herter B."/>
            <person name="Appelbaum E."/>
            <person name="Cordes M."/>
            <person name="Lek S."/>
            <person name="Wollam A."/>
            <person name="Pepin K.H."/>
            <person name="Palsikar V.B."/>
            <person name="Mitreva M."/>
            <person name="Wilson R.K."/>
        </authorList>
    </citation>
    <scope>NUCLEOTIDE SEQUENCE [LARGE SCALE GENOMIC DNA]</scope>
    <source>
        <strain evidence="11 12">ATCC 14940</strain>
    </source>
</reference>
<protein>
    <recommendedName>
        <fullName evidence="9">Magnesium transporter MgtE</fullName>
    </recommendedName>
</protein>
<dbReference type="SUPFAM" id="SSF158791">
    <property type="entry name" value="MgtE N-terminal domain-like"/>
    <property type="match status" value="1"/>
</dbReference>
<dbReference type="InterPro" id="IPR046342">
    <property type="entry name" value="CBS_dom_sf"/>
</dbReference>
<comment type="subcellular location">
    <subcellularLocation>
        <location evidence="9">Cell membrane</location>
        <topology evidence="9">Multi-pass membrane protein</topology>
    </subcellularLocation>
    <subcellularLocation>
        <location evidence="1">Membrane</location>
        <topology evidence="1">Multi-pass membrane protein</topology>
    </subcellularLocation>
</comment>
<dbReference type="PANTHER" id="PTHR43773:SF1">
    <property type="entry name" value="MAGNESIUM TRANSPORTER MGTE"/>
    <property type="match status" value="1"/>
</dbReference>
<dbReference type="InterPro" id="IPR038076">
    <property type="entry name" value="MgtE_N_sf"/>
</dbReference>
<dbReference type="InterPro" id="IPR000644">
    <property type="entry name" value="CBS_dom"/>
</dbReference>
<dbReference type="GO" id="GO:0015095">
    <property type="term" value="F:magnesium ion transmembrane transporter activity"/>
    <property type="evidence" value="ECO:0007669"/>
    <property type="project" value="UniProtKB-UniRule"/>
</dbReference>
<dbReference type="PANTHER" id="PTHR43773">
    <property type="entry name" value="MAGNESIUM TRANSPORTER MGTE"/>
    <property type="match status" value="1"/>
</dbReference>
<dbReference type="CDD" id="cd04606">
    <property type="entry name" value="CBS_pair_Mg_transporter"/>
    <property type="match status" value="1"/>
</dbReference>
<dbReference type="Pfam" id="PF03448">
    <property type="entry name" value="MgtE_N"/>
    <property type="match status" value="1"/>
</dbReference>
<dbReference type="GO" id="GO:0046872">
    <property type="term" value="F:metal ion binding"/>
    <property type="evidence" value="ECO:0007669"/>
    <property type="project" value="UniProtKB-KW"/>
</dbReference>
<evidence type="ECO:0000256" key="3">
    <source>
        <dbReference type="ARBA" id="ARBA00022448"/>
    </source>
</evidence>
<comment type="subunit">
    <text evidence="9">Homodimer.</text>
</comment>
<dbReference type="InterPro" id="IPR006667">
    <property type="entry name" value="SLC41_membr_dom"/>
</dbReference>
<name>A0ABC9TSU4_CLOSY</name>
<dbReference type="SMART" id="SM00116">
    <property type="entry name" value="CBS"/>
    <property type="match status" value="2"/>
</dbReference>
<evidence type="ECO:0000313" key="11">
    <source>
        <dbReference type="EMBL" id="ERI74428.1"/>
    </source>
</evidence>
<organism evidence="11 12">
    <name type="scientific">[Clostridium] symbiosum ATCC 14940</name>
    <dbReference type="NCBI Taxonomy" id="411472"/>
    <lineage>
        <taxon>Bacteria</taxon>
        <taxon>Bacillati</taxon>
        <taxon>Bacillota</taxon>
        <taxon>Clostridia</taxon>
        <taxon>Lachnospirales</taxon>
        <taxon>Lachnospiraceae</taxon>
        <taxon>Otoolea</taxon>
    </lineage>
</organism>
<dbReference type="Gene3D" id="1.10.357.20">
    <property type="entry name" value="SLC41 divalent cation transporters, integral membrane domain"/>
    <property type="match status" value="1"/>
</dbReference>
<dbReference type="EMBL" id="AWSU01000327">
    <property type="protein sequence ID" value="ERI74428.1"/>
    <property type="molecule type" value="Genomic_DNA"/>
</dbReference>
<dbReference type="InterPro" id="IPR036739">
    <property type="entry name" value="SLC41_membr_dom_sf"/>
</dbReference>
<keyword evidence="5 9" id="KW-0460">Magnesium</keyword>
<accession>A0ABC9TSU4</accession>
<evidence type="ECO:0000256" key="2">
    <source>
        <dbReference type="ARBA" id="ARBA00009749"/>
    </source>
</evidence>
<dbReference type="Proteomes" id="UP000016491">
    <property type="component" value="Unassembled WGS sequence"/>
</dbReference>
<keyword evidence="9" id="KW-0479">Metal-binding</keyword>
<gene>
    <name evidence="11" type="ORF">CLOSYM_04024</name>
</gene>
<dbReference type="NCBIfam" id="TIGR00400">
    <property type="entry name" value="mgtE"/>
    <property type="match status" value="1"/>
</dbReference>
<feature type="domain" description="CBS" evidence="10">
    <location>
        <begin position="235"/>
        <end position="291"/>
    </location>
</feature>
<dbReference type="Pfam" id="PF00571">
    <property type="entry name" value="CBS"/>
    <property type="match status" value="2"/>
</dbReference>
<sequence>MKGAPRRAFRRKVVFSVSKIYKKKFWKGKIMLDEEIKIEDKIEELLRMTADKRYRELKLQLVEMNEVDIASFIEELDSEKTVVVFRMMPKELATEVFACLPVEKQQHIITSITDYELRSIIDDLYVDDAVDMLEELPASIVKRVLQNSSPDTRKLINQFLNYPENSAGSVMTAEYVGLKKQMTVEEAFAYIRKYGVDKETIYTCYVMDEKRRLEGVVTVKDLLMNPYDTVLGDIMDVHVIKAYTTEDREEVVDTFNEYSLLSLPVVDKENRLVGIITVDDVMDVMEQEATEDFEKMAAMLPSEKPYLKTSVFQLAKNRLPWLMILMVSSMVTGGILLKYENAFAAIPLLVTFVPMLMDTGGNSGSQASTMIIRGMAVGEVEPSDIMKVVWKELRVGVLCGVGLALVNFIRLMLQYPGQLMICLTVVMSIFFTVIIAKTIGCTLPILAKVIHLDPAIMAAPMITTIVDACSLMIYFQLACRLLGLLG</sequence>
<dbReference type="GO" id="GO:0005886">
    <property type="term" value="C:plasma membrane"/>
    <property type="evidence" value="ECO:0007669"/>
    <property type="project" value="UniProtKB-SubCell"/>
</dbReference>
<dbReference type="SUPFAM" id="SSF161093">
    <property type="entry name" value="MgtE membrane domain-like"/>
    <property type="match status" value="1"/>
</dbReference>
<evidence type="ECO:0000256" key="7">
    <source>
        <dbReference type="ARBA" id="ARBA00023136"/>
    </source>
</evidence>
<dbReference type="SUPFAM" id="SSF54631">
    <property type="entry name" value="CBS-domain pair"/>
    <property type="match status" value="1"/>
</dbReference>
<dbReference type="InterPro" id="IPR006669">
    <property type="entry name" value="MgtE_transporter"/>
</dbReference>
<feature type="domain" description="CBS" evidence="10">
    <location>
        <begin position="171"/>
        <end position="234"/>
    </location>
</feature>
<keyword evidence="3 9" id="KW-0813">Transport</keyword>
<keyword evidence="8" id="KW-0129">CBS domain</keyword>
<comment type="caution">
    <text evidence="11">The sequence shown here is derived from an EMBL/GenBank/DDBJ whole genome shotgun (WGS) entry which is preliminary data.</text>
</comment>
<feature type="transmembrane region" description="Helical" evidence="9">
    <location>
        <begin position="393"/>
        <end position="412"/>
    </location>
</feature>
<evidence type="ECO:0000256" key="4">
    <source>
        <dbReference type="ARBA" id="ARBA00022692"/>
    </source>
</evidence>
<dbReference type="Gene3D" id="3.10.580.10">
    <property type="entry name" value="CBS-domain"/>
    <property type="match status" value="1"/>
</dbReference>
<evidence type="ECO:0000259" key="10">
    <source>
        <dbReference type="PROSITE" id="PS51371"/>
    </source>
</evidence>
<evidence type="ECO:0000256" key="9">
    <source>
        <dbReference type="RuleBase" id="RU362011"/>
    </source>
</evidence>
<proteinExistence type="inferred from homology"/>
<evidence type="ECO:0000256" key="6">
    <source>
        <dbReference type="ARBA" id="ARBA00022989"/>
    </source>
</evidence>
<comment type="function">
    <text evidence="9">Acts as a magnesium transporter.</text>
</comment>
<dbReference type="Gene3D" id="1.25.60.10">
    <property type="entry name" value="MgtE N-terminal domain-like"/>
    <property type="match status" value="1"/>
</dbReference>
<evidence type="ECO:0000256" key="1">
    <source>
        <dbReference type="ARBA" id="ARBA00004141"/>
    </source>
</evidence>
<keyword evidence="9" id="KW-1003">Cell membrane</keyword>
<dbReference type="SMART" id="SM00924">
    <property type="entry name" value="MgtE_N"/>
    <property type="match status" value="1"/>
</dbReference>
<feature type="transmembrane region" description="Helical" evidence="9">
    <location>
        <begin position="343"/>
        <end position="361"/>
    </location>
</feature>
<dbReference type="AlphaFoldDB" id="A0ABC9TSU4"/>
<keyword evidence="7 9" id="KW-0472">Membrane</keyword>
<dbReference type="Pfam" id="PF01769">
    <property type="entry name" value="MgtE"/>
    <property type="match status" value="1"/>
</dbReference>
<feature type="transmembrane region" description="Helical" evidence="9">
    <location>
        <begin position="418"/>
        <end position="443"/>
    </location>
</feature>
<dbReference type="InterPro" id="IPR006668">
    <property type="entry name" value="Mg_transptr_MgtE_intracell_dom"/>
</dbReference>
<feature type="transmembrane region" description="Helical" evidence="9">
    <location>
        <begin position="455"/>
        <end position="477"/>
    </location>
</feature>
<evidence type="ECO:0000313" key="12">
    <source>
        <dbReference type="Proteomes" id="UP000016491"/>
    </source>
</evidence>
<keyword evidence="4 9" id="KW-0812">Transmembrane</keyword>
<evidence type="ECO:0000256" key="8">
    <source>
        <dbReference type="PROSITE-ProRule" id="PRU00703"/>
    </source>
</evidence>
<dbReference type="PROSITE" id="PS51371">
    <property type="entry name" value="CBS"/>
    <property type="match status" value="2"/>
</dbReference>
<evidence type="ECO:0000256" key="5">
    <source>
        <dbReference type="ARBA" id="ARBA00022842"/>
    </source>
</evidence>